<sequence>MGQELACRLVGYAPLSELRSPLSEWLFGTQQQPFDFCGCLWDPAISHKLGLWIRTGRIQYEQPQPTRRTIYL</sequence>
<gene>
    <name evidence="1" type="ORF">TK0001_6118</name>
</gene>
<reference evidence="2" key="1">
    <citation type="submission" date="2017-10" db="EMBL/GenBank/DDBJ databases">
        <authorList>
            <person name="Regsiter A."/>
            <person name="William W."/>
        </authorList>
    </citation>
    <scope>NUCLEOTIDE SEQUENCE [LARGE SCALE GENOMIC DNA]</scope>
</reference>
<evidence type="ECO:0000313" key="1">
    <source>
        <dbReference type="EMBL" id="SOR32677.1"/>
    </source>
</evidence>
<proteinExistence type="predicted"/>
<evidence type="ECO:0000313" key="2">
    <source>
        <dbReference type="Proteomes" id="UP000233769"/>
    </source>
</evidence>
<dbReference type="EMBL" id="LT962688">
    <property type="protein sequence ID" value="SOR32677.1"/>
    <property type="molecule type" value="Genomic_DNA"/>
</dbReference>
<dbReference type="AlphaFoldDB" id="A0A2N9AZD1"/>
<accession>A0A2N9AZD1</accession>
<dbReference type="Proteomes" id="UP000233769">
    <property type="component" value="Chromosome tk0001"/>
</dbReference>
<protein>
    <submittedName>
        <fullName evidence="1">Uncharacterized protein</fullName>
    </submittedName>
</protein>
<name>A0A2N9AZD1_METEX</name>
<organism evidence="1 2">
    <name type="scientific">Methylorubrum extorquens</name>
    <name type="common">Methylobacterium dichloromethanicum</name>
    <name type="synonym">Methylobacterium extorquens</name>
    <dbReference type="NCBI Taxonomy" id="408"/>
    <lineage>
        <taxon>Bacteria</taxon>
        <taxon>Pseudomonadati</taxon>
        <taxon>Pseudomonadota</taxon>
        <taxon>Alphaproteobacteria</taxon>
        <taxon>Hyphomicrobiales</taxon>
        <taxon>Methylobacteriaceae</taxon>
        <taxon>Methylorubrum</taxon>
    </lineage>
</organism>